<reference evidence="1 2" key="1">
    <citation type="submission" date="2020-01" db="EMBL/GenBank/DDBJ databases">
        <title>Genome sequencing of strain KACC 21265.</title>
        <authorList>
            <person name="Heo J."/>
            <person name="Kim S.-J."/>
            <person name="Kim J.-S."/>
            <person name="Hong S.-B."/>
            <person name="Kwon S.-W."/>
        </authorList>
    </citation>
    <scope>NUCLEOTIDE SEQUENCE [LARGE SCALE GENOMIC DNA]</scope>
    <source>
        <strain evidence="1 2">KACC 21265</strain>
    </source>
</reference>
<gene>
    <name evidence="1" type="ORF">GT347_17700</name>
</gene>
<dbReference type="PANTHER" id="PTHR42905">
    <property type="entry name" value="PHOSPHOENOLPYRUVATE CARBOXYLASE"/>
    <property type="match status" value="1"/>
</dbReference>
<sequence>MTQASKLRALMQGDAIVPLAGTYDALSARLAQRAGLPVAYVSGYCVSAALLGQPDVGYLTLPEIVGVARSITAQVDIPIICDGDDGYGNHLNTGRLVRELERVGVAGVQMEDQVSPKRCGHMRGKRVVPARDMVAKIRAAVDTRRDADFVVIARTDAIAVEGFEAAMERAHAYSEAGADVIFLEAPETLEQARAVPAAFAQPTVFNWAYGGRSPLPTTEEVKAMGYKFLLCPDTIFAVTRTLLEVYGEVARTGTYAAVTDRMSSFDEFNDLIGLAGVAELDRRYGPPQP</sequence>
<dbReference type="KEGG" id="xyk:GT347_17700"/>
<dbReference type="SUPFAM" id="SSF51621">
    <property type="entry name" value="Phosphoenolpyruvate/pyruvate domain"/>
    <property type="match status" value="1"/>
</dbReference>
<dbReference type="PROSITE" id="PS00161">
    <property type="entry name" value="ISOCITRATE_LYASE"/>
    <property type="match status" value="1"/>
</dbReference>
<proteinExistence type="predicted"/>
<keyword evidence="2" id="KW-1185">Reference proteome</keyword>
<organism evidence="1 2">
    <name type="scientific">Xylophilus rhododendri</name>
    <dbReference type="NCBI Taxonomy" id="2697032"/>
    <lineage>
        <taxon>Bacteria</taxon>
        <taxon>Pseudomonadati</taxon>
        <taxon>Pseudomonadota</taxon>
        <taxon>Betaproteobacteria</taxon>
        <taxon>Burkholderiales</taxon>
        <taxon>Xylophilus</taxon>
    </lineage>
</organism>
<dbReference type="GO" id="GO:0016833">
    <property type="term" value="F:oxo-acid-lyase activity"/>
    <property type="evidence" value="ECO:0007669"/>
    <property type="project" value="UniProtKB-ARBA"/>
</dbReference>
<dbReference type="InterPro" id="IPR015813">
    <property type="entry name" value="Pyrv/PenolPyrv_kinase-like_dom"/>
</dbReference>
<dbReference type="EMBL" id="CP047650">
    <property type="protein sequence ID" value="QHI99649.1"/>
    <property type="molecule type" value="Genomic_DNA"/>
</dbReference>
<dbReference type="InterPro" id="IPR040442">
    <property type="entry name" value="Pyrv_kinase-like_dom_sf"/>
</dbReference>
<protein>
    <submittedName>
        <fullName evidence="1">Carboxyvinyl-carboxyphosphonate phosphorylmutase</fullName>
    </submittedName>
</protein>
<dbReference type="AlphaFoldDB" id="A0A857J9C1"/>
<dbReference type="Gene3D" id="3.20.20.60">
    <property type="entry name" value="Phosphoenolpyruvate-binding domains"/>
    <property type="match status" value="1"/>
</dbReference>
<dbReference type="InterPro" id="IPR039556">
    <property type="entry name" value="ICL/PEPM"/>
</dbReference>
<dbReference type="PANTHER" id="PTHR42905:SF5">
    <property type="entry name" value="CARBOXYVINYL-CARBOXYPHOSPHONATE PHOSPHORYLMUTASE, CHLOROPLASTIC"/>
    <property type="match status" value="1"/>
</dbReference>
<dbReference type="InterPro" id="IPR018523">
    <property type="entry name" value="Isocitrate_lyase_ph_CS"/>
</dbReference>
<accession>A0A857J9C1</accession>
<name>A0A857J9C1_9BURK</name>
<dbReference type="CDD" id="cd00377">
    <property type="entry name" value="ICL_PEPM"/>
    <property type="match status" value="1"/>
</dbReference>
<evidence type="ECO:0000313" key="2">
    <source>
        <dbReference type="Proteomes" id="UP000464787"/>
    </source>
</evidence>
<evidence type="ECO:0000313" key="1">
    <source>
        <dbReference type="EMBL" id="QHI99649.1"/>
    </source>
</evidence>
<dbReference type="Pfam" id="PF13714">
    <property type="entry name" value="PEP_mutase"/>
    <property type="match status" value="1"/>
</dbReference>
<dbReference type="RefSeq" id="WP_160553460.1">
    <property type="nucleotide sequence ID" value="NZ_CP047650.1"/>
</dbReference>
<dbReference type="Proteomes" id="UP000464787">
    <property type="component" value="Chromosome"/>
</dbReference>